<evidence type="ECO:0000256" key="1">
    <source>
        <dbReference type="SAM" id="MobiDB-lite"/>
    </source>
</evidence>
<feature type="region of interest" description="Disordered" evidence="1">
    <location>
        <begin position="144"/>
        <end position="171"/>
    </location>
</feature>
<comment type="caution">
    <text evidence="3">The sequence shown here is derived from an EMBL/GenBank/DDBJ whole genome shotgun (WGS) entry which is preliminary data.</text>
</comment>
<proteinExistence type="predicted"/>
<gene>
    <name evidence="3" type="ORF">TrVE_jg1626</name>
</gene>
<keyword evidence="2" id="KW-0472">Membrane</keyword>
<evidence type="ECO:0000313" key="3">
    <source>
        <dbReference type="EMBL" id="GMH99129.1"/>
    </source>
</evidence>
<organism evidence="3 4">
    <name type="scientific">Triparma verrucosa</name>
    <dbReference type="NCBI Taxonomy" id="1606542"/>
    <lineage>
        <taxon>Eukaryota</taxon>
        <taxon>Sar</taxon>
        <taxon>Stramenopiles</taxon>
        <taxon>Ochrophyta</taxon>
        <taxon>Bolidophyceae</taxon>
        <taxon>Parmales</taxon>
        <taxon>Triparmaceae</taxon>
        <taxon>Triparma</taxon>
    </lineage>
</organism>
<dbReference type="EMBL" id="BRXX01000230">
    <property type="protein sequence ID" value="GMH99129.1"/>
    <property type="molecule type" value="Genomic_DNA"/>
</dbReference>
<keyword evidence="2" id="KW-0812">Transmembrane</keyword>
<dbReference type="Proteomes" id="UP001165160">
    <property type="component" value="Unassembled WGS sequence"/>
</dbReference>
<sequence>MLYVSAESLRCIMDSTPDAKIDELGFIERCGNPSSPTYMVSAFLAISWGLTYILPPLLPSDRTMTWSDVMKLNMGRIEGLQFILFSTSSILALVLNALTDEEGKEISDFLLGLINVMLLNIAILGSIVLYEYILKPAICRPSTRPQASPSVTSPNSDTFSFESSGNTINAL</sequence>
<feature type="transmembrane region" description="Helical" evidence="2">
    <location>
        <begin position="79"/>
        <end position="98"/>
    </location>
</feature>
<feature type="transmembrane region" description="Helical" evidence="2">
    <location>
        <begin position="110"/>
        <end position="134"/>
    </location>
</feature>
<dbReference type="AlphaFoldDB" id="A0A9W7C4P3"/>
<name>A0A9W7C4P3_9STRA</name>
<reference evidence="4" key="1">
    <citation type="journal article" date="2023" name="Commun. Biol.">
        <title>Genome analysis of Parmales, the sister group of diatoms, reveals the evolutionary specialization of diatoms from phago-mixotrophs to photoautotrophs.</title>
        <authorList>
            <person name="Ban H."/>
            <person name="Sato S."/>
            <person name="Yoshikawa S."/>
            <person name="Yamada K."/>
            <person name="Nakamura Y."/>
            <person name="Ichinomiya M."/>
            <person name="Sato N."/>
            <person name="Blanc-Mathieu R."/>
            <person name="Endo H."/>
            <person name="Kuwata A."/>
            <person name="Ogata H."/>
        </authorList>
    </citation>
    <scope>NUCLEOTIDE SEQUENCE [LARGE SCALE GENOMIC DNA]</scope>
    <source>
        <strain evidence="4">NIES 3699</strain>
    </source>
</reference>
<accession>A0A9W7C4P3</accession>
<evidence type="ECO:0000313" key="4">
    <source>
        <dbReference type="Proteomes" id="UP001165160"/>
    </source>
</evidence>
<evidence type="ECO:0000256" key="2">
    <source>
        <dbReference type="SAM" id="Phobius"/>
    </source>
</evidence>
<keyword evidence="4" id="KW-1185">Reference proteome</keyword>
<feature type="transmembrane region" description="Helical" evidence="2">
    <location>
        <begin position="38"/>
        <end position="58"/>
    </location>
</feature>
<keyword evidence="2" id="KW-1133">Transmembrane helix</keyword>
<protein>
    <submittedName>
        <fullName evidence="3">Uncharacterized protein</fullName>
    </submittedName>
</protein>